<reference evidence="2 3" key="1">
    <citation type="submission" date="2016-10" db="EMBL/GenBank/DDBJ databases">
        <authorList>
            <person name="de Groot N.N."/>
        </authorList>
    </citation>
    <scope>NUCLEOTIDE SEQUENCE [LARGE SCALE GENOMIC DNA]</scope>
    <source>
        <strain evidence="2 3">DSM 8423</strain>
    </source>
</reference>
<dbReference type="Proteomes" id="UP000198744">
    <property type="component" value="Unassembled WGS sequence"/>
</dbReference>
<name>A0A1H7UIC6_9BACT</name>
<dbReference type="AlphaFoldDB" id="A0A1H7UIC6"/>
<sequence length="184" mass="21433">HALCNAHHLRELERAVEQDNQQWAAQMIVLLKEMNKATHEAGGRLEATESDHFRKRYRDLLREAELECPAPSETEKKKKGKTARSKARNLLERLRDYENETLRFVVDYNVPFSNNQAENDLRMTKVQQKISGCFRSMEGAKIFCRIRSYLSTCRKQGVTASEALRLLFQGNWPEFMNVKEQSAE</sequence>
<dbReference type="Pfam" id="PF03050">
    <property type="entry name" value="DDE_Tnp_IS66"/>
    <property type="match status" value="1"/>
</dbReference>
<evidence type="ECO:0000259" key="1">
    <source>
        <dbReference type="Pfam" id="PF03050"/>
    </source>
</evidence>
<dbReference type="RefSeq" id="WP_139198174.1">
    <property type="nucleotide sequence ID" value="NZ_FOBS01000001.1"/>
</dbReference>
<proteinExistence type="predicted"/>
<evidence type="ECO:0000313" key="2">
    <source>
        <dbReference type="EMBL" id="SEL96783.1"/>
    </source>
</evidence>
<dbReference type="InterPro" id="IPR004291">
    <property type="entry name" value="Transposase_IS66_central"/>
</dbReference>
<keyword evidence="3" id="KW-1185">Reference proteome</keyword>
<dbReference type="OrthoDB" id="3638270at2"/>
<dbReference type="PANTHER" id="PTHR33678">
    <property type="entry name" value="BLL1576 PROTEIN"/>
    <property type="match status" value="1"/>
</dbReference>
<organism evidence="2 3">
    <name type="scientific">Syntrophus gentianae</name>
    <dbReference type="NCBI Taxonomy" id="43775"/>
    <lineage>
        <taxon>Bacteria</taxon>
        <taxon>Pseudomonadati</taxon>
        <taxon>Thermodesulfobacteriota</taxon>
        <taxon>Syntrophia</taxon>
        <taxon>Syntrophales</taxon>
        <taxon>Syntrophaceae</taxon>
        <taxon>Syntrophus</taxon>
    </lineage>
</organism>
<feature type="non-terminal residue" evidence="2">
    <location>
        <position position="1"/>
    </location>
</feature>
<feature type="domain" description="Transposase IS66 central" evidence="1">
    <location>
        <begin position="1"/>
        <end position="141"/>
    </location>
</feature>
<evidence type="ECO:0000313" key="3">
    <source>
        <dbReference type="Proteomes" id="UP000198744"/>
    </source>
</evidence>
<gene>
    <name evidence="2" type="ORF">SAMN04489760_101212</name>
</gene>
<protein>
    <submittedName>
        <fullName evidence="2">Transposase IS66 family protein</fullName>
    </submittedName>
</protein>
<dbReference type="PANTHER" id="PTHR33678:SF1">
    <property type="entry name" value="BLL1576 PROTEIN"/>
    <property type="match status" value="1"/>
</dbReference>
<dbReference type="EMBL" id="FOBS01000001">
    <property type="protein sequence ID" value="SEL96783.1"/>
    <property type="molecule type" value="Genomic_DNA"/>
</dbReference>
<dbReference type="InterPro" id="IPR052344">
    <property type="entry name" value="Transposase-related"/>
</dbReference>
<accession>A0A1H7UIC6</accession>